<evidence type="ECO:0000256" key="1">
    <source>
        <dbReference type="ARBA" id="ARBA00009013"/>
    </source>
</evidence>
<dbReference type="Gene3D" id="3.30.750.24">
    <property type="entry name" value="STAS domain"/>
    <property type="match status" value="1"/>
</dbReference>
<keyword evidence="5" id="KW-1185">Reference proteome</keyword>
<comment type="caution">
    <text evidence="4">The sequence shown here is derived from an EMBL/GenBank/DDBJ whole genome shotgun (WGS) entry which is preliminary data.</text>
</comment>
<dbReference type="Proteomes" id="UP001220022">
    <property type="component" value="Unassembled WGS sequence"/>
</dbReference>
<gene>
    <name evidence="4" type="ORF">P2L57_16180</name>
</gene>
<dbReference type="InterPro" id="IPR003658">
    <property type="entry name" value="Anti-sigma_ant"/>
</dbReference>
<proteinExistence type="inferred from homology"/>
<dbReference type="InterPro" id="IPR002645">
    <property type="entry name" value="STAS_dom"/>
</dbReference>
<dbReference type="PANTHER" id="PTHR33495">
    <property type="entry name" value="ANTI-SIGMA FACTOR ANTAGONIST TM_1081-RELATED-RELATED"/>
    <property type="match status" value="1"/>
</dbReference>
<dbReference type="PANTHER" id="PTHR33495:SF2">
    <property type="entry name" value="ANTI-SIGMA FACTOR ANTAGONIST TM_1081-RELATED"/>
    <property type="match status" value="1"/>
</dbReference>
<name>A0ABT5Z0H7_9ACTN</name>
<reference evidence="4 5" key="1">
    <citation type="submission" date="2023-03" db="EMBL/GenBank/DDBJ databases">
        <title>Draft genome sequence of type strain Streptomyces ferralitis JCM 14344.</title>
        <authorList>
            <person name="Klaysubun C."/>
            <person name="Duangmal K."/>
        </authorList>
    </citation>
    <scope>NUCLEOTIDE SEQUENCE [LARGE SCALE GENOMIC DNA]</scope>
    <source>
        <strain evidence="4 5">JCM 14344</strain>
    </source>
</reference>
<evidence type="ECO:0000256" key="2">
    <source>
        <dbReference type="RuleBase" id="RU003749"/>
    </source>
</evidence>
<organism evidence="4 5">
    <name type="scientific">Streptantibioticus ferralitis</name>
    <dbReference type="NCBI Taxonomy" id="236510"/>
    <lineage>
        <taxon>Bacteria</taxon>
        <taxon>Bacillati</taxon>
        <taxon>Actinomycetota</taxon>
        <taxon>Actinomycetes</taxon>
        <taxon>Kitasatosporales</taxon>
        <taxon>Streptomycetaceae</taxon>
        <taxon>Streptantibioticus</taxon>
    </lineage>
</organism>
<comment type="similarity">
    <text evidence="1 2">Belongs to the anti-sigma-factor antagonist family.</text>
</comment>
<evidence type="ECO:0000259" key="3">
    <source>
        <dbReference type="PROSITE" id="PS50801"/>
    </source>
</evidence>
<feature type="domain" description="STAS" evidence="3">
    <location>
        <begin position="7"/>
        <end position="112"/>
    </location>
</feature>
<evidence type="ECO:0000313" key="4">
    <source>
        <dbReference type="EMBL" id="MDF2257214.1"/>
    </source>
</evidence>
<dbReference type="EMBL" id="JARHTQ010000009">
    <property type="protein sequence ID" value="MDF2257214.1"/>
    <property type="molecule type" value="Genomic_DNA"/>
</dbReference>
<dbReference type="InterPro" id="IPR036513">
    <property type="entry name" value="STAS_dom_sf"/>
</dbReference>
<dbReference type="RefSeq" id="WP_275814876.1">
    <property type="nucleotide sequence ID" value="NZ_BAAANM010000023.1"/>
</dbReference>
<sequence length="112" mass="11601">MAPEGLTTEVTASSAGHALVTVRGELDIETTDQLRSRLLQVVAENPESVVDLSGVSFCDCSGLSALDAARRAAIHAGRSLRLRAVPPTVARVLAATGMDTAFAIDDAPTNGR</sequence>
<accession>A0ABT5Z0H7</accession>
<dbReference type="PROSITE" id="PS50801">
    <property type="entry name" value="STAS"/>
    <property type="match status" value="1"/>
</dbReference>
<dbReference type="Pfam" id="PF13466">
    <property type="entry name" value="STAS_2"/>
    <property type="match status" value="1"/>
</dbReference>
<dbReference type="CDD" id="cd07043">
    <property type="entry name" value="STAS_anti-anti-sigma_factors"/>
    <property type="match status" value="1"/>
</dbReference>
<evidence type="ECO:0000313" key="5">
    <source>
        <dbReference type="Proteomes" id="UP001220022"/>
    </source>
</evidence>
<protein>
    <recommendedName>
        <fullName evidence="2">Anti-sigma factor antagonist</fullName>
    </recommendedName>
</protein>
<dbReference type="NCBIfam" id="TIGR00377">
    <property type="entry name" value="ant_ant_sig"/>
    <property type="match status" value="1"/>
</dbReference>
<dbReference type="SUPFAM" id="SSF52091">
    <property type="entry name" value="SpoIIaa-like"/>
    <property type="match status" value="1"/>
</dbReference>
<dbReference type="InterPro" id="IPR058548">
    <property type="entry name" value="MlaB-like_STAS"/>
</dbReference>